<dbReference type="Proteomes" id="UP000007306">
    <property type="component" value="Chromosome 5"/>
</dbReference>
<dbReference type="EnsemblPlants" id="ORGLA05G0052000.1">
    <property type="protein sequence ID" value="ORGLA05G0052000.1"/>
    <property type="gene ID" value="ORGLA05G0052000"/>
</dbReference>
<sequence>MEILQEMVRVLRADPHAFTSVLFFLLCPASVGVPPAVHRRAGGCSRAPVHVEATPRGGGGGVGAPAHAFRQAAGAPPCRHPHRVRRVILGVIHAPPRRPRRRRVRGCGRLRGQAAPRRRRACLSSFLALLVTACSTLKSMLYPPDIVVCAGLLTVLAFFVVGAGQAADVAGRGGRGGEAGG</sequence>
<keyword evidence="3" id="KW-1185">Reference proteome</keyword>
<dbReference type="HOGENOM" id="CLU_1492789_0_0_1"/>
<evidence type="ECO:0000256" key="1">
    <source>
        <dbReference type="SAM" id="Phobius"/>
    </source>
</evidence>
<protein>
    <submittedName>
        <fullName evidence="2">Uncharacterized protein</fullName>
    </submittedName>
</protein>
<dbReference type="Gramene" id="ORGLA05G0052000.1">
    <property type="protein sequence ID" value="ORGLA05G0052000.1"/>
    <property type="gene ID" value="ORGLA05G0052000"/>
</dbReference>
<name>I1PT22_ORYGL</name>
<reference evidence="2 3" key="2">
    <citation type="submission" date="2018-04" db="EMBL/GenBank/DDBJ databases">
        <title>OglaRS2 (Oryza glaberrima Reference Sequence Version 2).</title>
        <authorList>
            <person name="Zhang J."/>
            <person name="Kudrna D."/>
            <person name="Lee S."/>
            <person name="Talag J."/>
            <person name="Rajasekar S."/>
            <person name="Wing R.A."/>
        </authorList>
    </citation>
    <scope>NUCLEOTIDE SEQUENCE [LARGE SCALE GENOMIC DNA]</scope>
    <source>
        <strain evidence="2 3">cv. IRGC 96717</strain>
    </source>
</reference>
<evidence type="ECO:0000313" key="2">
    <source>
        <dbReference type="EnsemblPlants" id="ORGLA05G0052000.1"/>
    </source>
</evidence>
<accession>I1PT22</accession>
<keyword evidence="1" id="KW-0812">Transmembrane</keyword>
<reference evidence="2" key="1">
    <citation type="submission" date="2015-06" db="UniProtKB">
        <authorList>
            <consortium name="EnsemblPlants"/>
        </authorList>
    </citation>
    <scope>IDENTIFICATION</scope>
</reference>
<feature type="transmembrane region" description="Helical" evidence="1">
    <location>
        <begin position="121"/>
        <end position="140"/>
    </location>
</feature>
<feature type="transmembrane region" description="Helical" evidence="1">
    <location>
        <begin position="146"/>
        <end position="167"/>
    </location>
</feature>
<dbReference type="AlphaFoldDB" id="I1PT22"/>
<evidence type="ECO:0000313" key="3">
    <source>
        <dbReference type="Proteomes" id="UP000007306"/>
    </source>
</evidence>
<keyword evidence="1" id="KW-0472">Membrane</keyword>
<proteinExistence type="predicted"/>
<organism evidence="2 3">
    <name type="scientific">Oryza glaberrima</name>
    <name type="common">African rice</name>
    <dbReference type="NCBI Taxonomy" id="4538"/>
    <lineage>
        <taxon>Eukaryota</taxon>
        <taxon>Viridiplantae</taxon>
        <taxon>Streptophyta</taxon>
        <taxon>Embryophyta</taxon>
        <taxon>Tracheophyta</taxon>
        <taxon>Spermatophyta</taxon>
        <taxon>Magnoliopsida</taxon>
        <taxon>Liliopsida</taxon>
        <taxon>Poales</taxon>
        <taxon>Poaceae</taxon>
        <taxon>BOP clade</taxon>
        <taxon>Oryzoideae</taxon>
        <taxon>Oryzeae</taxon>
        <taxon>Oryzinae</taxon>
        <taxon>Oryza</taxon>
    </lineage>
</organism>
<feature type="transmembrane region" description="Helical" evidence="1">
    <location>
        <begin position="17"/>
        <end position="37"/>
    </location>
</feature>
<keyword evidence="1" id="KW-1133">Transmembrane helix</keyword>